<evidence type="ECO:0000256" key="1">
    <source>
        <dbReference type="SAM" id="MobiDB-lite"/>
    </source>
</evidence>
<feature type="compositionally biased region" description="Low complexity" evidence="1">
    <location>
        <begin position="201"/>
        <end position="217"/>
    </location>
</feature>
<feature type="compositionally biased region" description="Gly residues" evidence="1">
    <location>
        <begin position="446"/>
        <end position="492"/>
    </location>
</feature>
<feature type="compositionally biased region" description="Gly residues" evidence="1">
    <location>
        <begin position="348"/>
        <end position="363"/>
    </location>
</feature>
<feature type="compositionally biased region" description="Low complexity" evidence="1">
    <location>
        <begin position="152"/>
        <end position="165"/>
    </location>
</feature>
<feature type="compositionally biased region" description="Polar residues" evidence="1">
    <location>
        <begin position="100"/>
        <end position="117"/>
    </location>
</feature>
<name>A0A7S3A0U5_9RHOD</name>
<proteinExistence type="predicted"/>
<feature type="compositionally biased region" description="Acidic residues" evidence="1">
    <location>
        <begin position="44"/>
        <end position="53"/>
    </location>
</feature>
<feature type="compositionally biased region" description="Gly residues" evidence="1">
    <location>
        <begin position="300"/>
        <end position="311"/>
    </location>
</feature>
<reference evidence="2" key="1">
    <citation type="submission" date="2021-01" db="EMBL/GenBank/DDBJ databases">
        <authorList>
            <person name="Corre E."/>
            <person name="Pelletier E."/>
            <person name="Niang G."/>
            <person name="Scheremetjew M."/>
            <person name="Finn R."/>
            <person name="Kale V."/>
            <person name="Holt S."/>
            <person name="Cochrane G."/>
            <person name="Meng A."/>
            <person name="Brown T."/>
            <person name="Cohen L."/>
        </authorList>
    </citation>
    <scope>NUCLEOTIDE SEQUENCE</scope>
    <source>
        <strain evidence="2">CCMP 769</strain>
    </source>
</reference>
<feature type="compositionally biased region" description="Gly residues" evidence="1">
    <location>
        <begin position="387"/>
        <end position="438"/>
    </location>
</feature>
<gene>
    <name evidence="2" type="ORF">RMAR00112_LOCUS26070</name>
</gene>
<feature type="compositionally biased region" description="Basic and acidic residues" evidence="1">
    <location>
        <begin position="288"/>
        <end position="298"/>
    </location>
</feature>
<protein>
    <submittedName>
        <fullName evidence="2">Uncharacterized protein</fullName>
    </submittedName>
</protein>
<feature type="compositionally biased region" description="Polar residues" evidence="1">
    <location>
        <begin position="218"/>
        <end position="229"/>
    </location>
</feature>
<dbReference type="AlphaFoldDB" id="A0A7S3A0U5"/>
<organism evidence="2">
    <name type="scientific">Rhodosorus marinus</name>
    <dbReference type="NCBI Taxonomy" id="101924"/>
    <lineage>
        <taxon>Eukaryota</taxon>
        <taxon>Rhodophyta</taxon>
        <taxon>Stylonematophyceae</taxon>
        <taxon>Stylonematales</taxon>
        <taxon>Stylonemataceae</taxon>
        <taxon>Rhodosorus</taxon>
    </lineage>
</organism>
<accession>A0A7S3A0U5</accession>
<dbReference type="EMBL" id="HBHW01033799">
    <property type="protein sequence ID" value="CAE0058016.1"/>
    <property type="molecule type" value="Transcribed_RNA"/>
</dbReference>
<feature type="region of interest" description="Disordered" evidence="1">
    <location>
        <begin position="35"/>
        <end position="502"/>
    </location>
</feature>
<evidence type="ECO:0000313" key="2">
    <source>
        <dbReference type="EMBL" id="CAE0058016.1"/>
    </source>
</evidence>
<sequence length="502" mass="48877">MCKKCDNFAHSGRTTRTHSRKCITKTIAERTISFAGKVPSSTSPDEDAEDADSVVEPPTSPPSSLVIEPEAVNFYALRKPKDESNRVEQYPEESRLTIGSKEQTQRSCTSASAQQMAKRQKLAARGVALDLSKSKRSSRSASDARTGDKFDPPSSGNPSNGNGSNEAKDGKVAEEVLAAKGQPRVSNALKHANVKTTNPQRRTGSNDSNGSRGNGSDAPSSNGNNSGFRINSARGARVNGSESGSNDSKSNGRSSSSGAVSRNQAAANKLGKSGLGSASESKLKRGPHKESEGSEAREGSGSGEGAGGSGGDDPRASRLDVPMAHGERGSSGTSSGGDGSGDSPPGDRSGGSGGEGSGGGSGGAASASGDVRQRYLKVSSFEVGSNQGSGSGDGSGSGEAAGGSGGDGGSGEGSGSGNVSGEGSGSGSGDAAGEGSGEGSILVSGSGEGSGEGSGDGSGEGSGEGSGDGSGEGSGDGSGEGSGEASGDGSPSGSGEDPEMGV</sequence>
<feature type="compositionally biased region" description="Low complexity" evidence="1">
    <location>
        <begin position="54"/>
        <end position="66"/>
    </location>
</feature>
<feature type="compositionally biased region" description="Low complexity" evidence="1">
    <location>
        <begin position="243"/>
        <end position="263"/>
    </location>
</feature>